<feature type="coiled-coil region" evidence="1">
    <location>
        <begin position="239"/>
        <end position="331"/>
    </location>
</feature>
<dbReference type="InterPro" id="IPR038876">
    <property type="entry name" value="ENOX"/>
</dbReference>
<keyword evidence="4" id="KW-1185">Reference proteome</keyword>
<evidence type="ECO:0000313" key="4">
    <source>
        <dbReference type="Proteomes" id="UP000827092"/>
    </source>
</evidence>
<evidence type="ECO:0000256" key="2">
    <source>
        <dbReference type="SAM" id="MobiDB-lite"/>
    </source>
</evidence>
<dbReference type="GO" id="GO:0016491">
    <property type="term" value="F:oxidoreductase activity"/>
    <property type="evidence" value="ECO:0007669"/>
    <property type="project" value="InterPro"/>
</dbReference>
<dbReference type="Proteomes" id="UP000827092">
    <property type="component" value="Unassembled WGS sequence"/>
</dbReference>
<dbReference type="GO" id="GO:0009897">
    <property type="term" value="C:external side of plasma membrane"/>
    <property type="evidence" value="ECO:0007669"/>
    <property type="project" value="InterPro"/>
</dbReference>
<feature type="region of interest" description="Disordered" evidence="2">
    <location>
        <begin position="1"/>
        <end position="35"/>
    </location>
</feature>
<name>A0AAV6U9X9_9ARAC</name>
<gene>
    <name evidence="3" type="ORF">JTE90_000778</name>
</gene>
<evidence type="ECO:0000313" key="3">
    <source>
        <dbReference type="EMBL" id="KAG8181125.1"/>
    </source>
</evidence>
<reference evidence="3 4" key="1">
    <citation type="journal article" date="2022" name="Nat. Ecol. Evol.">
        <title>A masculinizing supergene underlies an exaggerated male reproductive morph in a spider.</title>
        <authorList>
            <person name="Hendrickx F."/>
            <person name="De Corte Z."/>
            <person name="Sonet G."/>
            <person name="Van Belleghem S.M."/>
            <person name="Kostlbacher S."/>
            <person name="Vangestel C."/>
        </authorList>
    </citation>
    <scope>NUCLEOTIDE SEQUENCE [LARGE SCALE GENOMIC DNA]</scope>
    <source>
        <strain evidence="3">W744_W776</strain>
    </source>
</reference>
<dbReference type="PANTHER" id="PTHR16001:SF4">
    <property type="entry name" value="ECTO-NOX DISULFIDE-THIOL EXCHANGER 1-LIKE PROTEIN"/>
    <property type="match status" value="1"/>
</dbReference>
<organism evidence="3 4">
    <name type="scientific">Oedothorax gibbosus</name>
    <dbReference type="NCBI Taxonomy" id="931172"/>
    <lineage>
        <taxon>Eukaryota</taxon>
        <taxon>Metazoa</taxon>
        <taxon>Ecdysozoa</taxon>
        <taxon>Arthropoda</taxon>
        <taxon>Chelicerata</taxon>
        <taxon>Arachnida</taxon>
        <taxon>Araneae</taxon>
        <taxon>Araneomorphae</taxon>
        <taxon>Entelegynae</taxon>
        <taxon>Araneoidea</taxon>
        <taxon>Linyphiidae</taxon>
        <taxon>Erigoninae</taxon>
        <taxon>Oedothorax</taxon>
    </lineage>
</organism>
<dbReference type="AlphaFoldDB" id="A0AAV6U9X9"/>
<dbReference type="GO" id="GO:0007624">
    <property type="term" value="P:ultradian rhythm"/>
    <property type="evidence" value="ECO:0007669"/>
    <property type="project" value="InterPro"/>
</dbReference>
<proteinExistence type="predicted"/>
<keyword evidence="1" id="KW-0175">Coiled coil</keyword>
<comment type="caution">
    <text evidence="3">The sequence shown here is derived from an EMBL/GenBank/DDBJ whole genome shotgun (WGS) entry which is preliminary data.</text>
</comment>
<evidence type="ECO:0000256" key="1">
    <source>
        <dbReference type="SAM" id="Coils"/>
    </source>
</evidence>
<dbReference type="EMBL" id="JAFNEN010000533">
    <property type="protein sequence ID" value="KAG8181125.1"/>
    <property type="molecule type" value="Genomic_DNA"/>
</dbReference>
<accession>A0AAV6U9X9</accession>
<feature type="compositionally biased region" description="Basic residues" evidence="2">
    <location>
        <begin position="18"/>
        <end position="32"/>
    </location>
</feature>
<protein>
    <submittedName>
        <fullName evidence="3">Uncharacterized protein</fullName>
    </submittedName>
</protein>
<dbReference type="PANTHER" id="PTHR16001">
    <property type="entry name" value="ECTO-NOX DISULFIDE-THIOL EXCHANGER"/>
    <property type="match status" value="1"/>
</dbReference>
<sequence>MFGRKQDTNKVAGDCAKRRPGLAKRRYKRRKRESVPSFSQVDESVTMMDHLWMDRQHINHSMEPIAPVWQFTDGENFDPYSANGFRENRLPSTQRWRNLRMFNNGTQDDPLLISEEIFRENVNDLLNGIDECAENPAQWSRDRTNSYFDKIQRFLDSWKRQLMKEDEKMDLEVLLVKRKFENKHDSVTNRLNILTGVLRESMCFMEFSEFQKRNMQSKVEDLNHVRSSVGERGHLVLSESSLAIELKTANEELIEARRQADEYCEELRQLRDNLKEANLKLNELTHAKNLRTQVDQQVMLDKCLQDKEQELKELKKQIDKGAEKQTNTETELVRTREQFQSFALKSLEINQTKQMESNKMLYEIQTSLCKKNPEYKPMCQSENESLSQEKLFKDITALIENDLQWVSRDNNCKKNTTEIALDSGSMSLRVSEYELHLVTLISSFLKVTPFPVKSSYIHSYVANIDNVVDLEFVENLLRKLPSLFKEVAVVPGSVDKNWTYLDLKPVITI</sequence>